<evidence type="ECO:0000256" key="7">
    <source>
        <dbReference type="ARBA" id="ARBA00023157"/>
    </source>
</evidence>
<evidence type="ECO:0000256" key="5">
    <source>
        <dbReference type="ARBA" id="ARBA00022801"/>
    </source>
</evidence>
<evidence type="ECO:0000256" key="6">
    <source>
        <dbReference type="ARBA" id="ARBA00022837"/>
    </source>
</evidence>
<evidence type="ECO:0000313" key="9">
    <source>
        <dbReference type="EMBL" id="RDW67545.1"/>
    </source>
</evidence>
<comment type="similarity">
    <text evidence="1 8">Belongs to the tannase family.</text>
</comment>
<evidence type="ECO:0000256" key="3">
    <source>
        <dbReference type="ARBA" id="ARBA00022723"/>
    </source>
</evidence>
<evidence type="ECO:0000256" key="4">
    <source>
        <dbReference type="ARBA" id="ARBA00022729"/>
    </source>
</evidence>
<dbReference type="PANTHER" id="PTHR33938:SF8">
    <property type="entry name" value="CARBOXYLIC ESTER HYDROLASE"/>
    <property type="match status" value="1"/>
</dbReference>
<keyword evidence="4" id="KW-0732">Signal</keyword>
<dbReference type="Proteomes" id="UP000256645">
    <property type="component" value="Unassembled WGS sequence"/>
</dbReference>
<keyword evidence="3" id="KW-0479">Metal-binding</keyword>
<dbReference type="GO" id="GO:0046872">
    <property type="term" value="F:metal ion binding"/>
    <property type="evidence" value="ECO:0007669"/>
    <property type="project" value="UniProtKB-KW"/>
</dbReference>
<dbReference type="EMBL" id="PDLM01000010">
    <property type="protein sequence ID" value="RDW67545.1"/>
    <property type="molecule type" value="Genomic_DNA"/>
</dbReference>
<dbReference type="SUPFAM" id="SSF53474">
    <property type="entry name" value="alpha/beta-Hydrolases"/>
    <property type="match status" value="1"/>
</dbReference>
<keyword evidence="2" id="KW-0719">Serine esterase</keyword>
<name>A0A3D8R0L0_9HELO</name>
<dbReference type="STRING" id="1849047.A0A3D8R0L0"/>
<protein>
    <recommendedName>
        <fullName evidence="8">Carboxylic ester hydrolase</fullName>
        <ecNumber evidence="8">3.1.1.-</ecNumber>
    </recommendedName>
</protein>
<evidence type="ECO:0000256" key="2">
    <source>
        <dbReference type="ARBA" id="ARBA00022487"/>
    </source>
</evidence>
<dbReference type="PANTHER" id="PTHR33938">
    <property type="entry name" value="FERULOYL ESTERASE B-RELATED"/>
    <property type="match status" value="1"/>
</dbReference>
<dbReference type="AlphaFoldDB" id="A0A3D8R0L0"/>
<dbReference type="EC" id="3.1.1.-" evidence="8"/>
<comment type="caution">
    <text evidence="9">The sequence shown here is derived from an EMBL/GenBank/DDBJ whole genome shotgun (WGS) entry which is preliminary data.</text>
</comment>
<dbReference type="InterPro" id="IPR029058">
    <property type="entry name" value="AB_hydrolase_fold"/>
</dbReference>
<dbReference type="Pfam" id="PF07519">
    <property type="entry name" value="Tannase"/>
    <property type="match status" value="1"/>
</dbReference>
<keyword evidence="5 8" id="KW-0378">Hydrolase</keyword>
<dbReference type="GO" id="GO:0030600">
    <property type="term" value="F:feruloyl esterase activity"/>
    <property type="evidence" value="ECO:0007669"/>
    <property type="project" value="UniProtKB-ARBA"/>
</dbReference>
<organism evidence="9 10">
    <name type="scientific">Coleophoma cylindrospora</name>
    <dbReference type="NCBI Taxonomy" id="1849047"/>
    <lineage>
        <taxon>Eukaryota</taxon>
        <taxon>Fungi</taxon>
        <taxon>Dikarya</taxon>
        <taxon>Ascomycota</taxon>
        <taxon>Pezizomycotina</taxon>
        <taxon>Leotiomycetes</taxon>
        <taxon>Helotiales</taxon>
        <taxon>Dermateaceae</taxon>
        <taxon>Coleophoma</taxon>
    </lineage>
</organism>
<accession>A0A3D8R0L0</accession>
<gene>
    <name evidence="9" type="ORF">BP6252_08941</name>
</gene>
<dbReference type="InterPro" id="IPR011118">
    <property type="entry name" value="Tannase/feruloyl_esterase"/>
</dbReference>
<keyword evidence="6" id="KW-0106">Calcium</keyword>
<evidence type="ECO:0000256" key="1">
    <source>
        <dbReference type="ARBA" id="ARBA00006249"/>
    </source>
</evidence>
<evidence type="ECO:0000256" key="8">
    <source>
        <dbReference type="RuleBase" id="RU361238"/>
    </source>
</evidence>
<proteinExistence type="inferred from homology"/>
<keyword evidence="7" id="KW-1015">Disulfide bond</keyword>
<sequence length="528" mass="56455">MTSSVACATSSFTYPPVFGTQFVDLTASPVTNFSVTTAQGDSHFAKNLTSLNFCNVSITYTHPGYNDITNVQIWLPEHWNGRFLGTGGGGFASGMFDPSLGHGISQGFAAASTDGAHSIDPASAASWALLSPGNVDLVTLQDFASTSLNDMTEMGKAITETFYQTPPSYSYWSGCSGGGRQGVMMAQRYPGGYDGILAAAPAINWASFLVAEYDPQFIMNLLGQYPPPCELDAITAAAIKECDALDGIADGIVSLPHLCNFDPAILVGQPFDCDGTSATITQAGATIADALWTGAKFANGSDEWFGLNYDAPLTGLASTVCTEGKSCTGIPCPIASDWIQYFVVKDATFDLRKLTRAEFDDVLHMSRSQYGSVIDTSDPSLERFRDLGGKMITWHGLADQLIHPGGTSSYYDRVRDRDPSITSFYRHFEAPGIYHCSDGPGAFPGEALQSLIAWVEDGIAPTTLNGTSLPSTDGTVLHRPICMYPTVQVYLGGDPTVESSFACVEAQTHLMSEGETGYQGQQQFQVQF</sequence>
<reference evidence="9 10" key="1">
    <citation type="journal article" date="2018" name="IMA Fungus">
        <title>IMA Genome-F 9: Draft genome sequence of Annulohypoxylon stygium, Aspergillus mulundensis, Berkeleyomyces basicola (syn. Thielaviopsis basicola), Ceratocystis smalleyi, two Cercospora beticola strains, Coleophoma cylindrospora, Fusarium fracticaudum, Phialophora cf. hyalina, and Morchella septimelata.</title>
        <authorList>
            <person name="Wingfield B.D."/>
            <person name="Bills G.F."/>
            <person name="Dong Y."/>
            <person name="Huang W."/>
            <person name="Nel W.J."/>
            <person name="Swalarsk-Parry B.S."/>
            <person name="Vaghefi N."/>
            <person name="Wilken P.M."/>
            <person name="An Z."/>
            <person name="de Beer Z.W."/>
            <person name="De Vos L."/>
            <person name="Chen L."/>
            <person name="Duong T.A."/>
            <person name="Gao Y."/>
            <person name="Hammerbacher A."/>
            <person name="Kikkert J.R."/>
            <person name="Li Y."/>
            <person name="Li H."/>
            <person name="Li K."/>
            <person name="Li Q."/>
            <person name="Liu X."/>
            <person name="Ma X."/>
            <person name="Naidoo K."/>
            <person name="Pethybridge S.J."/>
            <person name="Sun J."/>
            <person name="Steenkamp E.T."/>
            <person name="van der Nest M.A."/>
            <person name="van Wyk S."/>
            <person name="Wingfield M.J."/>
            <person name="Xiong C."/>
            <person name="Yue Q."/>
            <person name="Zhang X."/>
        </authorList>
    </citation>
    <scope>NUCLEOTIDE SEQUENCE [LARGE SCALE GENOMIC DNA]</scope>
    <source>
        <strain evidence="9 10">BP6252</strain>
    </source>
</reference>
<dbReference type="OrthoDB" id="3039123at2759"/>
<keyword evidence="10" id="KW-1185">Reference proteome</keyword>
<evidence type="ECO:0000313" key="10">
    <source>
        <dbReference type="Proteomes" id="UP000256645"/>
    </source>
</evidence>